<feature type="signal peptide" evidence="5">
    <location>
        <begin position="1"/>
        <end position="28"/>
    </location>
</feature>
<dbReference type="GO" id="GO:0004553">
    <property type="term" value="F:hydrolase activity, hydrolyzing O-glycosyl compounds"/>
    <property type="evidence" value="ECO:0007669"/>
    <property type="project" value="InterPro"/>
</dbReference>
<keyword evidence="3 6" id="KW-0326">Glycosidase</keyword>
<dbReference type="InterPro" id="IPR008928">
    <property type="entry name" value="6-hairpin_glycosidase_sf"/>
</dbReference>
<dbReference type="InParanoid" id="E8N1E0"/>
<dbReference type="STRING" id="926569.ANT_28570"/>
<dbReference type="AlphaFoldDB" id="E8N1E0"/>
<keyword evidence="5" id="KW-0732">Signal</keyword>
<sequence>MRNFMFRNTLFRISMVLVLFLSACSVPQTPPVPPTETPEPSATPIPTQPPTATSVPVPSPRSFFTGEYRNLFKEYLGKSDAEVQEKLEAAFQHFFYGDDTTQRVYYPVGEDMAYIMDIGNNDVRTEGMSYGMMIAVQLDKKEEFDRLWKWTKTYMYQSEGPYRGYFAWHCTPEGKQLAANPASDGEEWFVMALLFAAGRWGNGEGIFNYQAQAQEILDTMLHKNEEDTGLATNMFDPQTYQVVFVPSGRSATFTDPSYHLPAYYELWARWAERDRDFWEKAVQASREFFPKAAHPETGLMPDYSHFDGTPVDDPEHSDFRFDAWRTLSNVAVDYAWFGADPWQVEQSTRVLKFLTREGVNAFANQYTLDGKPLSGDHSAGLVAMAAVAALATDRETGEPFVQALWDLRFPSGKWRYYDGMLTMLALLHVSGQFRIYPPGNLH</sequence>
<evidence type="ECO:0000256" key="3">
    <source>
        <dbReference type="ARBA" id="ARBA00023295"/>
    </source>
</evidence>
<keyword evidence="7" id="KW-1185">Reference proteome</keyword>
<dbReference type="Proteomes" id="UP000008922">
    <property type="component" value="Chromosome"/>
</dbReference>
<evidence type="ECO:0000313" key="7">
    <source>
        <dbReference type="Proteomes" id="UP000008922"/>
    </source>
</evidence>
<organism evidence="6 7">
    <name type="scientific">Anaerolinea thermophila (strain DSM 14523 / JCM 11388 / NBRC 100420 / UNI-1)</name>
    <dbReference type="NCBI Taxonomy" id="926569"/>
    <lineage>
        <taxon>Bacteria</taxon>
        <taxon>Bacillati</taxon>
        <taxon>Chloroflexota</taxon>
        <taxon>Anaerolineae</taxon>
        <taxon>Anaerolineales</taxon>
        <taxon>Anaerolineaceae</taxon>
        <taxon>Anaerolinea</taxon>
    </lineage>
</organism>
<dbReference type="Pfam" id="PF01270">
    <property type="entry name" value="Glyco_hydro_8"/>
    <property type="match status" value="1"/>
</dbReference>
<evidence type="ECO:0000313" key="6">
    <source>
        <dbReference type="EMBL" id="BAJ64883.1"/>
    </source>
</evidence>
<accession>E8N1E0</accession>
<feature type="chain" id="PRO_5003225213" evidence="5">
    <location>
        <begin position="29"/>
        <end position="442"/>
    </location>
</feature>
<reference evidence="6 7" key="1">
    <citation type="submission" date="2010-12" db="EMBL/GenBank/DDBJ databases">
        <title>Whole genome sequence of Anaerolinea thermophila UNI-1.</title>
        <authorList>
            <person name="Narita-Yamada S."/>
            <person name="Kishi E."/>
            <person name="Watanabe Y."/>
            <person name="Takasaki K."/>
            <person name="Ankai A."/>
            <person name="Oguchi A."/>
            <person name="Fukui S."/>
            <person name="Takahashi M."/>
            <person name="Yashiro I."/>
            <person name="Hosoyama A."/>
            <person name="Sekiguchi Y."/>
            <person name="Hanada S."/>
            <person name="Fujita N."/>
        </authorList>
    </citation>
    <scope>NUCLEOTIDE SEQUENCE [LARGE SCALE GENOMIC DNA]</scope>
    <source>
        <strain evidence="7">DSM 14523 / JCM 11388 / NBRC 100420 / UNI-1</strain>
    </source>
</reference>
<proteinExistence type="inferred from homology"/>
<comment type="similarity">
    <text evidence="1">Belongs to the glycosyl hydrolase 8 (cellulase D) family.</text>
</comment>
<dbReference type="InterPro" id="IPR012341">
    <property type="entry name" value="6hp_glycosidase-like_sf"/>
</dbReference>
<evidence type="ECO:0000256" key="5">
    <source>
        <dbReference type="SAM" id="SignalP"/>
    </source>
</evidence>
<evidence type="ECO:0000256" key="2">
    <source>
        <dbReference type="ARBA" id="ARBA00022801"/>
    </source>
</evidence>
<dbReference type="eggNOG" id="COG3405">
    <property type="taxonomic scope" value="Bacteria"/>
</dbReference>
<feature type="compositionally biased region" description="Pro residues" evidence="4">
    <location>
        <begin position="29"/>
        <end position="49"/>
    </location>
</feature>
<dbReference type="KEGG" id="atm:ANT_28570"/>
<evidence type="ECO:0000256" key="4">
    <source>
        <dbReference type="SAM" id="MobiDB-lite"/>
    </source>
</evidence>
<protein>
    <submittedName>
        <fullName evidence="6">Glycosidase</fullName>
        <ecNumber evidence="6">3.2.1.-</ecNumber>
    </submittedName>
</protein>
<dbReference type="HOGENOM" id="CLU_037722_0_0_0"/>
<dbReference type="EC" id="3.2.1.-" evidence="6"/>
<dbReference type="PROSITE" id="PS51257">
    <property type="entry name" value="PROKAR_LIPOPROTEIN"/>
    <property type="match status" value="1"/>
</dbReference>
<dbReference type="SUPFAM" id="SSF48208">
    <property type="entry name" value="Six-hairpin glycosidases"/>
    <property type="match status" value="1"/>
</dbReference>
<dbReference type="GO" id="GO:0005975">
    <property type="term" value="P:carbohydrate metabolic process"/>
    <property type="evidence" value="ECO:0007669"/>
    <property type="project" value="InterPro"/>
</dbReference>
<dbReference type="InterPro" id="IPR002037">
    <property type="entry name" value="Glyco_hydro_8"/>
</dbReference>
<dbReference type="PRINTS" id="PR00735">
    <property type="entry name" value="GLHYDRLASE8"/>
</dbReference>
<feature type="region of interest" description="Disordered" evidence="4">
    <location>
        <begin position="29"/>
        <end position="60"/>
    </location>
</feature>
<dbReference type="EMBL" id="AP012029">
    <property type="protein sequence ID" value="BAJ64883.1"/>
    <property type="molecule type" value="Genomic_DNA"/>
</dbReference>
<evidence type="ECO:0000256" key="1">
    <source>
        <dbReference type="ARBA" id="ARBA00009209"/>
    </source>
</evidence>
<name>E8N1E0_ANATU</name>
<keyword evidence="2 6" id="KW-0378">Hydrolase</keyword>
<gene>
    <name evidence="6" type="ordered locus">ANT_28570</name>
</gene>
<dbReference type="Gene3D" id="1.50.10.10">
    <property type="match status" value="1"/>
</dbReference>